<evidence type="ECO:0000313" key="4">
    <source>
        <dbReference type="Proteomes" id="UP000319576"/>
    </source>
</evidence>
<evidence type="ECO:0000256" key="1">
    <source>
        <dbReference type="SAM" id="SignalP"/>
    </source>
</evidence>
<dbReference type="EMBL" id="CP036273">
    <property type="protein sequence ID" value="QDU18960.1"/>
    <property type="molecule type" value="Genomic_DNA"/>
</dbReference>
<proteinExistence type="predicted"/>
<dbReference type="Gene3D" id="3.40.50.850">
    <property type="entry name" value="Isochorismatase-like"/>
    <property type="match status" value="1"/>
</dbReference>
<dbReference type="InterPro" id="IPR036380">
    <property type="entry name" value="Isochorismatase-like_sf"/>
</dbReference>
<dbReference type="SUPFAM" id="SSF52499">
    <property type="entry name" value="Isochorismatase-like hydrolases"/>
    <property type="match status" value="1"/>
</dbReference>
<feature type="chain" id="PRO_5021872973" evidence="1">
    <location>
        <begin position="18"/>
        <end position="365"/>
    </location>
</feature>
<keyword evidence="4" id="KW-1185">Reference proteome</keyword>
<accession>A0A517XN74</accession>
<name>A0A517XN74_9BACT</name>
<dbReference type="Proteomes" id="UP000319576">
    <property type="component" value="Chromosome"/>
</dbReference>
<dbReference type="KEGG" id="uli:ETAA1_08600"/>
<protein>
    <submittedName>
        <fullName evidence="3">Isochorismatase family protein</fullName>
    </submittedName>
</protein>
<keyword evidence="1" id="KW-0732">Signal</keyword>
<dbReference type="AlphaFoldDB" id="A0A517XN74"/>
<dbReference type="RefSeq" id="WP_202920653.1">
    <property type="nucleotide sequence ID" value="NZ_CP036273.1"/>
</dbReference>
<sequence length="365" mass="40445" precursor="true">MNRSLVLGFALGSLATAAVFPRGLPDTPALGAQEPPATRVYENTLTPIANPRPLLADYPQYVEPVVAARRFEAPRLVDDPDGDLDVRAWRWSYNARGIVEVPNRLRAKDTAVIMVHPWAVDDSWGWKTPEPNGVVDFCTPEKNALAGRHTKEVIDPFLTRLRDRVAFVMYSLPGPADPVRTKVYRSFAKTPTPAERAAGEKELRAALAAYRYTGDPLPAKLTLRTDRPAIDYFNQFPGLDAGPRYNGDGFWKLPIPVSTAVTVYPSDVVIYDAEGYAPLRDFLRRNGVRHVLLTGYATDMCFCRTTAGYENLSRDFDVFLVGDATLATFPANDTPRFATNAHVSFASLNQFITQVSWVVPAGARR</sequence>
<feature type="signal peptide" evidence="1">
    <location>
        <begin position="1"/>
        <end position="17"/>
    </location>
</feature>
<feature type="domain" description="Isochorismatase-like" evidence="2">
    <location>
        <begin position="271"/>
        <end position="332"/>
    </location>
</feature>
<evidence type="ECO:0000259" key="2">
    <source>
        <dbReference type="Pfam" id="PF00857"/>
    </source>
</evidence>
<organism evidence="3 4">
    <name type="scientific">Urbifossiella limnaea</name>
    <dbReference type="NCBI Taxonomy" id="2528023"/>
    <lineage>
        <taxon>Bacteria</taxon>
        <taxon>Pseudomonadati</taxon>
        <taxon>Planctomycetota</taxon>
        <taxon>Planctomycetia</taxon>
        <taxon>Gemmatales</taxon>
        <taxon>Gemmataceae</taxon>
        <taxon>Urbifossiella</taxon>
    </lineage>
</organism>
<dbReference type="InterPro" id="IPR000868">
    <property type="entry name" value="Isochorismatase-like_dom"/>
</dbReference>
<gene>
    <name evidence="3" type="ORF">ETAA1_08600</name>
</gene>
<evidence type="ECO:0000313" key="3">
    <source>
        <dbReference type="EMBL" id="QDU18960.1"/>
    </source>
</evidence>
<dbReference type="Pfam" id="PF00857">
    <property type="entry name" value="Isochorismatase"/>
    <property type="match status" value="1"/>
</dbReference>
<reference evidence="3 4" key="1">
    <citation type="submission" date="2019-02" db="EMBL/GenBank/DDBJ databases">
        <title>Deep-cultivation of Planctomycetes and their phenomic and genomic characterization uncovers novel biology.</title>
        <authorList>
            <person name="Wiegand S."/>
            <person name="Jogler M."/>
            <person name="Boedeker C."/>
            <person name="Pinto D."/>
            <person name="Vollmers J."/>
            <person name="Rivas-Marin E."/>
            <person name="Kohn T."/>
            <person name="Peeters S.H."/>
            <person name="Heuer A."/>
            <person name="Rast P."/>
            <person name="Oberbeckmann S."/>
            <person name="Bunk B."/>
            <person name="Jeske O."/>
            <person name="Meyerdierks A."/>
            <person name="Storesund J.E."/>
            <person name="Kallscheuer N."/>
            <person name="Luecker S."/>
            <person name="Lage O.M."/>
            <person name="Pohl T."/>
            <person name="Merkel B.J."/>
            <person name="Hornburger P."/>
            <person name="Mueller R.-W."/>
            <person name="Bruemmer F."/>
            <person name="Labrenz M."/>
            <person name="Spormann A.M."/>
            <person name="Op den Camp H."/>
            <person name="Overmann J."/>
            <person name="Amann R."/>
            <person name="Jetten M.S.M."/>
            <person name="Mascher T."/>
            <person name="Medema M.H."/>
            <person name="Devos D.P."/>
            <person name="Kaster A.-K."/>
            <person name="Ovreas L."/>
            <person name="Rohde M."/>
            <person name="Galperin M.Y."/>
            <person name="Jogler C."/>
        </authorList>
    </citation>
    <scope>NUCLEOTIDE SEQUENCE [LARGE SCALE GENOMIC DNA]</scope>
    <source>
        <strain evidence="3 4">ETA_A1</strain>
    </source>
</reference>